<protein>
    <submittedName>
        <fullName evidence="1">Uncharacterized protein</fullName>
    </submittedName>
</protein>
<evidence type="ECO:0000313" key="1">
    <source>
        <dbReference type="EMBL" id="GAG94312.1"/>
    </source>
</evidence>
<proteinExistence type="predicted"/>
<feature type="non-terminal residue" evidence="1">
    <location>
        <position position="1"/>
    </location>
</feature>
<sequence>SVEIIENPNEILKHLQLGINIPVREDFYEFILHDLKVYRAKSLILKDENRIVAHSLVYDDGSEVLFLLLLHILHAIK</sequence>
<organism evidence="1">
    <name type="scientific">marine sediment metagenome</name>
    <dbReference type="NCBI Taxonomy" id="412755"/>
    <lineage>
        <taxon>unclassified sequences</taxon>
        <taxon>metagenomes</taxon>
        <taxon>ecological metagenomes</taxon>
    </lineage>
</organism>
<accession>X1CMW4</accession>
<reference evidence="1" key="1">
    <citation type="journal article" date="2014" name="Front. Microbiol.">
        <title>High frequency of phylogenetically diverse reductive dehalogenase-homologous genes in deep subseafloor sedimentary metagenomes.</title>
        <authorList>
            <person name="Kawai M."/>
            <person name="Futagami T."/>
            <person name="Toyoda A."/>
            <person name="Takaki Y."/>
            <person name="Nishi S."/>
            <person name="Hori S."/>
            <person name="Arai W."/>
            <person name="Tsubouchi T."/>
            <person name="Morono Y."/>
            <person name="Uchiyama I."/>
            <person name="Ito T."/>
            <person name="Fujiyama A."/>
            <person name="Inagaki F."/>
            <person name="Takami H."/>
        </authorList>
    </citation>
    <scope>NUCLEOTIDE SEQUENCE</scope>
    <source>
        <strain evidence="1">Expedition CK06-06</strain>
    </source>
</reference>
<dbReference type="AlphaFoldDB" id="X1CMW4"/>
<gene>
    <name evidence="1" type="ORF">S01H4_46844</name>
</gene>
<name>X1CMW4_9ZZZZ</name>
<comment type="caution">
    <text evidence="1">The sequence shown here is derived from an EMBL/GenBank/DDBJ whole genome shotgun (WGS) entry which is preliminary data.</text>
</comment>
<dbReference type="EMBL" id="BART01026224">
    <property type="protein sequence ID" value="GAG94312.1"/>
    <property type="molecule type" value="Genomic_DNA"/>
</dbReference>